<accession>A0A9P0ADM0</accession>
<dbReference type="InterPro" id="IPR003005">
    <property type="entry name" value="Amphiphysin"/>
</dbReference>
<keyword evidence="2" id="KW-1185">Reference proteome</keyword>
<proteinExistence type="predicted"/>
<dbReference type="PANTHER" id="PTHR46514:SF3">
    <property type="entry name" value="AMPHIPHYSIN"/>
    <property type="match status" value="1"/>
</dbReference>
<name>A0A9P0ADM0_BEMTA</name>
<evidence type="ECO:0000313" key="2">
    <source>
        <dbReference type="Proteomes" id="UP001152759"/>
    </source>
</evidence>
<dbReference type="GO" id="GO:0005543">
    <property type="term" value="F:phospholipid binding"/>
    <property type="evidence" value="ECO:0007669"/>
    <property type="project" value="TreeGrafter"/>
</dbReference>
<dbReference type="SUPFAM" id="SSF103657">
    <property type="entry name" value="BAR/IMD domain-like"/>
    <property type="match status" value="1"/>
</dbReference>
<protein>
    <recommendedName>
        <fullName evidence="3">BAR domain-containing protein</fullName>
    </recommendedName>
</protein>
<dbReference type="PANTHER" id="PTHR46514">
    <property type="entry name" value="AMPHIPHYSIN"/>
    <property type="match status" value="1"/>
</dbReference>
<gene>
    <name evidence="1" type="ORF">BEMITA_LOCUS7261</name>
</gene>
<dbReference type="GO" id="GO:0005886">
    <property type="term" value="C:plasma membrane"/>
    <property type="evidence" value="ECO:0007669"/>
    <property type="project" value="TreeGrafter"/>
</dbReference>
<dbReference type="Gene3D" id="1.20.1270.60">
    <property type="entry name" value="Arfaptin homology (AH) domain/BAR domain"/>
    <property type="match status" value="1"/>
</dbReference>
<dbReference type="EMBL" id="OU963865">
    <property type="protein sequence ID" value="CAH0388344.1"/>
    <property type="molecule type" value="Genomic_DNA"/>
</dbReference>
<dbReference type="InterPro" id="IPR027267">
    <property type="entry name" value="AH/BAR_dom_sf"/>
</dbReference>
<reference evidence="1" key="1">
    <citation type="submission" date="2021-12" db="EMBL/GenBank/DDBJ databases">
        <authorList>
            <person name="King R."/>
        </authorList>
    </citation>
    <scope>NUCLEOTIDE SEQUENCE</scope>
</reference>
<evidence type="ECO:0008006" key="3">
    <source>
        <dbReference type="Google" id="ProtNLM"/>
    </source>
</evidence>
<evidence type="ECO:0000313" key="1">
    <source>
        <dbReference type="EMBL" id="CAH0388344.1"/>
    </source>
</evidence>
<sequence length="218" mass="24911">MIDSLQRRSELILKTLFCRVFSSDVNCKCRPHFRSVVNKLDLKGQLLQNLGKVDRTADDIFDEHLQNFTRQQNAANKLQKEFNNYIRCIRATLSRGICVTIWWLLARVVRSGLLELGAESASIRRISVKRNYVHYDANFQPHSRLVKRNYKHPPSPAHSLRRFTASLPLDSLFVSGASVGVLKFARKGDAIFSRNRFASGFPCIGTRRLLCNGIVSFN</sequence>
<dbReference type="Proteomes" id="UP001152759">
    <property type="component" value="Chromosome 4"/>
</dbReference>
<dbReference type="AlphaFoldDB" id="A0A9P0ADM0"/>
<organism evidence="1 2">
    <name type="scientific">Bemisia tabaci</name>
    <name type="common">Sweetpotato whitefly</name>
    <name type="synonym">Aleurodes tabaci</name>
    <dbReference type="NCBI Taxonomy" id="7038"/>
    <lineage>
        <taxon>Eukaryota</taxon>
        <taxon>Metazoa</taxon>
        <taxon>Ecdysozoa</taxon>
        <taxon>Arthropoda</taxon>
        <taxon>Hexapoda</taxon>
        <taxon>Insecta</taxon>
        <taxon>Pterygota</taxon>
        <taxon>Neoptera</taxon>
        <taxon>Paraneoptera</taxon>
        <taxon>Hemiptera</taxon>
        <taxon>Sternorrhyncha</taxon>
        <taxon>Aleyrodoidea</taxon>
        <taxon>Aleyrodidae</taxon>
        <taxon>Aleyrodinae</taxon>
        <taxon>Bemisia</taxon>
    </lineage>
</organism>